<dbReference type="InterPro" id="IPR045851">
    <property type="entry name" value="AMP-bd_C_sf"/>
</dbReference>
<dbReference type="Pfam" id="PF13193">
    <property type="entry name" value="AMP-binding_C"/>
    <property type="match status" value="1"/>
</dbReference>
<comment type="caution">
    <text evidence="4">The sequence shown here is derived from an EMBL/GenBank/DDBJ whole genome shotgun (WGS) entry which is preliminary data.</text>
</comment>
<accession>A0A0P9ESE6</accession>
<dbReference type="InterPro" id="IPR050237">
    <property type="entry name" value="ATP-dep_AMP-bd_enzyme"/>
</dbReference>
<dbReference type="AlphaFoldDB" id="A0A0P9ESE6"/>
<keyword evidence="1" id="KW-0812">Transmembrane</keyword>
<gene>
    <name evidence="5" type="ORF">AOG54_04560</name>
    <name evidence="4" type="ORF">SE19_03980</name>
</gene>
<dbReference type="SUPFAM" id="SSF56801">
    <property type="entry name" value="Acetyl-CoA synthetase-like"/>
    <property type="match status" value="1"/>
</dbReference>
<evidence type="ECO:0000313" key="6">
    <source>
        <dbReference type="Proteomes" id="UP000050320"/>
    </source>
</evidence>
<reference evidence="4 7" key="1">
    <citation type="submission" date="2015-09" db="EMBL/GenBank/DDBJ databases">
        <title>Draft genome sequence of Acidiplasma aeolicum DSM 18409.</title>
        <authorList>
            <person name="Hemp J."/>
        </authorList>
    </citation>
    <scope>NUCLEOTIDE SEQUENCE [LARGE SCALE GENOMIC DNA]</scope>
    <source>
        <strain evidence="4 7">V</strain>
    </source>
</reference>
<evidence type="ECO:0000259" key="3">
    <source>
        <dbReference type="Pfam" id="PF13193"/>
    </source>
</evidence>
<feature type="domain" description="AMP-binding enzyme C-terminal" evidence="3">
    <location>
        <begin position="456"/>
        <end position="534"/>
    </location>
</feature>
<dbReference type="Proteomes" id="UP000050515">
    <property type="component" value="Unassembled WGS sequence"/>
</dbReference>
<dbReference type="Gene3D" id="3.30.300.30">
    <property type="match status" value="1"/>
</dbReference>
<dbReference type="InterPro" id="IPR042099">
    <property type="entry name" value="ANL_N_sf"/>
</dbReference>
<protein>
    <submittedName>
        <fullName evidence="4">Long-chain fatty acid--CoA ligase</fullName>
    </submittedName>
</protein>
<evidence type="ECO:0000256" key="1">
    <source>
        <dbReference type="SAM" id="Phobius"/>
    </source>
</evidence>
<dbReference type="PANTHER" id="PTHR43767">
    <property type="entry name" value="LONG-CHAIN-FATTY-ACID--COA LIGASE"/>
    <property type="match status" value="1"/>
</dbReference>
<dbReference type="Proteomes" id="UP000050320">
    <property type="component" value="Unassembled WGS sequence"/>
</dbReference>
<dbReference type="PATRIC" id="fig|507754.4.peg.892"/>
<evidence type="ECO:0000259" key="2">
    <source>
        <dbReference type="Pfam" id="PF00501"/>
    </source>
</evidence>
<dbReference type="OrthoDB" id="35688at2157"/>
<proteinExistence type="predicted"/>
<dbReference type="InterPro" id="IPR025110">
    <property type="entry name" value="AMP-bd_C"/>
</dbReference>
<keyword evidence="1" id="KW-0472">Membrane</keyword>
<dbReference type="EMBL" id="LKBG01000234">
    <property type="protein sequence ID" value="KQB34531.1"/>
    <property type="molecule type" value="Genomic_DNA"/>
</dbReference>
<dbReference type="Pfam" id="PF00501">
    <property type="entry name" value="AMP-binding"/>
    <property type="match status" value="1"/>
</dbReference>
<organism evidence="4 7">
    <name type="scientific">Acidiplasma aeolicum</name>
    <dbReference type="NCBI Taxonomy" id="507754"/>
    <lineage>
        <taxon>Archaea</taxon>
        <taxon>Methanobacteriati</taxon>
        <taxon>Thermoplasmatota</taxon>
        <taxon>Thermoplasmata</taxon>
        <taxon>Thermoplasmatales</taxon>
        <taxon>Ferroplasmaceae</taxon>
        <taxon>Acidiplasma</taxon>
    </lineage>
</organism>
<dbReference type="InterPro" id="IPR020845">
    <property type="entry name" value="AMP-binding_CS"/>
</dbReference>
<evidence type="ECO:0000313" key="5">
    <source>
        <dbReference type="EMBL" id="KQB34531.1"/>
    </source>
</evidence>
<keyword evidence="4" id="KW-0436">Ligase</keyword>
<evidence type="ECO:0000313" key="7">
    <source>
        <dbReference type="Proteomes" id="UP000050515"/>
    </source>
</evidence>
<dbReference type="GO" id="GO:0016878">
    <property type="term" value="F:acid-thiol ligase activity"/>
    <property type="evidence" value="ECO:0007669"/>
    <property type="project" value="UniProtKB-ARBA"/>
</dbReference>
<feature type="transmembrane region" description="Helical" evidence="1">
    <location>
        <begin position="86"/>
        <end position="107"/>
    </location>
</feature>
<dbReference type="PANTHER" id="PTHR43767:SF1">
    <property type="entry name" value="NONRIBOSOMAL PEPTIDE SYNTHASE PES1 (EUROFUNG)-RELATED"/>
    <property type="match status" value="1"/>
</dbReference>
<evidence type="ECO:0000313" key="4">
    <source>
        <dbReference type="EMBL" id="KPV46788.1"/>
    </source>
</evidence>
<sequence length="548" mass="61346">MEHYKWFRIWPNYLPYTIDYPDMNIWKMMEISSTLYGSKDAIIYYGHRIKYSEIYADINNLSLFIKSKGIKKGDRVGIMMLNSPQFIISFFAIAGAGATIVLMSPALDYSTASYIAKETGMKMIITTSELIKIPEKLHDELNIIIICGNLRDYIKKPDIPVPEFITAEHKIAGIPWEEAISHKDGKIDPNSEMDDEALIAYTSGTTGIPKGCVHTNKSVIANAIGASVWRRLTSSANELGAAPFFHVTGLAFSMLSPIYSGATITILTRWNSEAAIQAIEKYRVTHFVSVAPMIVDLLNQKDLNKRDFSSIRFIGGGGAAMPKVLAEKMEELFNIPFVEGYGMTEAMGQTHINPPEHRKLQCIGIPQFGYDAKIISPETGKVVENEIGEIVVNGPSLFKGYLNKPEDTENAFISINGKKFLRTGDIGYMDDDGSFFVVDRLKRMINRAGFKVWPAEIDNLMLRHPDILEVCTVGTPDPRVGEEVKAFVVLKESGKNKNISEKEIVAWARENIGGYKYPHMVEFTDSLPKTASGKVDWKKLQDNERNNL</sequence>
<reference evidence="5 6" key="2">
    <citation type="submission" date="2015-09" db="EMBL/GenBank/DDBJ databases">
        <title>Heavy metals and arsenic resistance mechanisms in polyextremophilic archaea of the family Ferroplasmaceae.</title>
        <authorList>
            <person name="Bulaev A.G."/>
            <person name="Kanygina A.V."/>
        </authorList>
    </citation>
    <scope>NUCLEOTIDE SEQUENCE [LARGE SCALE GENOMIC DNA]</scope>
    <source>
        <strain evidence="5 6">VT</strain>
    </source>
</reference>
<dbReference type="InterPro" id="IPR000873">
    <property type="entry name" value="AMP-dep_synth/lig_dom"/>
</dbReference>
<name>A0A0P9ESE6_9ARCH</name>
<keyword evidence="1" id="KW-1133">Transmembrane helix</keyword>
<keyword evidence="6" id="KW-1185">Reference proteome</keyword>
<dbReference type="Gene3D" id="3.40.50.12780">
    <property type="entry name" value="N-terminal domain of ligase-like"/>
    <property type="match status" value="1"/>
</dbReference>
<feature type="domain" description="AMP-dependent synthetase/ligase" evidence="2">
    <location>
        <begin position="36"/>
        <end position="402"/>
    </location>
</feature>
<dbReference type="PROSITE" id="PS00455">
    <property type="entry name" value="AMP_BINDING"/>
    <property type="match status" value="1"/>
</dbReference>
<dbReference type="EMBL" id="LJCQ01000182">
    <property type="protein sequence ID" value="KPV46788.1"/>
    <property type="molecule type" value="Genomic_DNA"/>
</dbReference>
<dbReference type="RefSeq" id="WP_054964100.1">
    <property type="nucleotide sequence ID" value="NZ_LJCQ01000182.1"/>
</dbReference>